<evidence type="ECO:0000313" key="1">
    <source>
        <dbReference type="EMBL" id="TGX83411.1"/>
    </source>
</evidence>
<reference evidence="1" key="1">
    <citation type="submission" date="2019-04" db="EMBL/GenBank/DDBJ databases">
        <title>Microbes associate with the intestines of laboratory mice.</title>
        <authorList>
            <person name="Navarre W."/>
            <person name="Wong E."/>
            <person name="Huang K."/>
            <person name="Tropini C."/>
            <person name="Ng K."/>
            <person name="Yu B."/>
        </authorList>
    </citation>
    <scope>NUCLEOTIDE SEQUENCE</scope>
    <source>
        <strain evidence="1">NM73_A23</strain>
    </source>
</reference>
<sequence>MRSITTFDIQYAHRFYGFKGEAQYLHGHTGTLTIEVEDSVNKGVNMVFPCNEIKKTAWDVIKNFDHALILRQDDPLLPAILDVYEKQGIKDGHPQNTMKGEAFDTELAKAYPDCRLVVTKETMTVEGMIKIVHELLKDKLNIVKLTFTSGDNAGSEDYTANNCIDRCPLCGIALDENGVCPKCGYKKQAT</sequence>
<evidence type="ECO:0000313" key="2">
    <source>
        <dbReference type="Proteomes" id="UP000308886"/>
    </source>
</evidence>
<comment type="caution">
    <text evidence="1">The sequence shown here is derived from an EMBL/GenBank/DDBJ whole genome shotgun (WGS) entry which is preliminary data.</text>
</comment>
<name>A0AC61QSK9_9BACT</name>
<organism evidence="1 2">
    <name type="scientific">Palleniella muris</name>
    <dbReference type="NCBI Taxonomy" id="3038145"/>
    <lineage>
        <taxon>Bacteria</taxon>
        <taxon>Pseudomonadati</taxon>
        <taxon>Bacteroidota</taxon>
        <taxon>Bacteroidia</taxon>
        <taxon>Bacteroidales</taxon>
        <taxon>Prevotellaceae</taxon>
        <taxon>Palleniella</taxon>
    </lineage>
</organism>
<protein>
    <submittedName>
        <fullName evidence="1">Rubredoxin</fullName>
    </submittedName>
</protein>
<gene>
    <name evidence="1" type="ORF">E5358_03920</name>
</gene>
<proteinExistence type="predicted"/>
<accession>A0AC61QSK9</accession>
<dbReference type="Proteomes" id="UP000308886">
    <property type="component" value="Unassembled WGS sequence"/>
</dbReference>
<dbReference type="EMBL" id="SRZC01000004">
    <property type="protein sequence ID" value="TGX83411.1"/>
    <property type="molecule type" value="Genomic_DNA"/>
</dbReference>
<keyword evidence="2" id="KW-1185">Reference proteome</keyword>